<dbReference type="Gene3D" id="3.40.50.720">
    <property type="entry name" value="NAD(P)-binding Rossmann-like Domain"/>
    <property type="match status" value="1"/>
</dbReference>
<dbReference type="SUPFAM" id="SSF51735">
    <property type="entry name" value="NAD(P)-binding Rossmann-fold domains"/>
    <property type="match status" value="1"/>
</dbReference>
<gene>
    <name evidence="10" type="ORF">SAMN05660297_02243</name>
</gene>
<evidence type="ECO:0000256" key="5">
    <source>
        <dbReference type="ARBA" id="ARBA00066584"/>
    </source>
</evidence>
<evidence type="ECO:0000256" key="4">
    <source>
        <dbReference type="ARBA" id="ARBA00051099"/>
    </source>
</evidence>
<dbReference type="OrthoDB" id="9803333at2"/>
<dbReference type="NCBIfam" id="TIGR01832">
    <property type="entry name" value="kduD"/>
    <property type="match status" value="1"/>
</dbReference>
<dbReference type="AlphaFoldDB" id="A0A1I0E1X1"/>
<dbReference type="GO" id="GO:0008678">
    <property type="term" value="F:2-deoxy-D-gluconate 3-dehydrogenase activity"/>
    <property type="evidence" value="ECO:0007669"/>
    <property type="project" value="InterPro"/>
</dbReference>
<dbReference type="NCBIfam" id="NF005390">
    <property type="entry name" value="PRK06935.1"/>
    <property type="match status" value="1"/>
</dbReference>
<keyword evidence="3" id="KW-0520">NAD</keyword>
<sequence length="251" mass="26991">MDIFSLEGKVAIVTGCRTGLGQSMAIALAKAGADILGVGSTDLDETKSLVEKTGRKFVGVQANLMEMSSIPKVMEAAMDNFGKVDILVNNAGIIRREDSINFSEKDWDDVMNINLKMVFFLSQAVAKKFIEQRTGGKIINIASMLSFQGGIRVPSYTGSKSGVKGLTMLMANEWAKYNINTNAIAPGYMATDNTAALRADEGRSSEILSRIPANRWGTPEDLDGTVVFLASKASDYVNGFTIAVDGGWLAR</sequence>
<evidence type="ECO:0000256" key="3">
    <source>
        <dbReference type="ARBA" id="ARBA00023027"/>
    </source>
</evidence>
<evidence type="ECO:0000256" key="9">
    <source>
        <dbReference type="RuleBase" id="RU000363"/>
    </source>
</evidence>
<organism evidence="10 11">
    <name type="scientific">Natronincola peptidivorans</name>
    <dbReference type="NCBI Taxonomy" id="426128"/>
    <lineage>
        <taxon>Bacteria</taxon>
        <taxon>Bacillati</taxon>
        <taxon>Bacillota</taxon>
        <taxon>Clostridia</taxon>
        <taxon>Peptostreptococcales</taxon>
        <taxon>Natronincolaceae</taxon>
        <taxon>Natronincola</taxon>
    </lineage>
</organism>
<reference evidence="10 11" key="1">
    <citation type="submission" date="2016-10" db="EMBL/GenBank/DDBJ databases">
        <authorList>
            <person name="de Groot N.N."/>
        </authorList>
    </citation>
    <scope>NUCLEOTIDE SEQUENCE [LARGE SCALE GENOMIC DNA]</scope>
    <source>
        <strain evidence="10 11">DSM 18979</strain>
    </source>
</reference>
<evidence type="ECO:0000256" key="7">
    <source>
        <dbReference type="ARBA" id="ARBA00075624"/>
    </source>
</evidence>
<dbReference type="PROSITE" id="PS00061">
    <property type="entry name" value="ADH_SHORT"/>
    <property type="match status" value="1"/>
</dbReference>
<keyword evidence="11" id="KW-1185">Reference proteome</keyword>
<name>A0A1I0E1X1_9FIRM</name>
<dbReference type="Pfam" id="PF00106">
    <property type="entry name" value="adh_short"/>
    <property type="match status" value="1"/>
</dbReference>
<accession>A0A1I0E1X1</accession>
<dbReference type="PANTHER" id="PTHR42760:SF5">
    <property type="entry name" value="2-DEHYDRO-3-DEOXY-D-GLUCONATE 5-DEHYDROGENASE"/>
    <property type="match status" value="1"/>
</dbReference>
<comment type="similarity">
    <text evidence="1 9">Belongs to the short-chain dehydrogenases/reductases (SDR) family.</text>
</comment>
<dbReference type="STRING" id="426128.SAMN05660297_02243"/>
<evidence type="ECO:0000256" key="2">
    <source>
        <dbReference type="ARBA" id="ARBA00023002"/>
    </source>
</evidence>
<evidence type="ECO:0000313" key="11">
    <source>
        <dbReference type="Proteomes" id="UP000199568"/>
    </source>
</evidence>
<dbReference type="GO" id="GO:0047001">
    <property type="term" value="F:2-dehydro-3-deoxy-D-gluconate 5-dehydrogenase activity"/>
    <property type="evidence" value="ECO:0007669"/>
    <property type="project" value="UniProtKB-EC"/>
</dbReference>
<dbReference type="FunFam" id="3.40.50.720:FF:000081">
    <property type="entry name" value="2-deoxy-D-gluconate 3-dehydrogenase"/>
    <property type="match status" value="1"/>
</dbReference>
<dbReference type="EMBL" id="FOHU01000009">
    <property type="protein sequence ID" value="SET38324.1"/>
    <property type="molecule type" value="Genomic_DNA"/>
</dbReference>
<dbReference type="CDD" id="cd05347">
    <property type="entry name" value="Ga5DH-like_SDR_c"/>
    <property type="match status" value="1"/>
</dbReference>
<evidence type="ECO:0000256" key="6">
    <source>
        <dbReference type="ARBA" id="ARBA00071389"/>
    </source>
</evidence>
<dbReference type="RefSeq" id="WP_090443814.1">
    <property type="nucleotide sequence ID" value="NZ_FOHU01000009.1"/>
</dbReference>
<dbReference type="NCBIfam" id="NF006528">
    <property type="entry name" value="PRK08993.1"/>
    <property type="match status" value="1"/>
</dbReference>
<evidence type="ECO:0000313" key="10">
    <source>
        <dbReference type="EMBL" id="SET38324.1"/>
    </source>
</evidence>
<dbReference type="EC" id="1.1.1.127" evidence="5"/>
<dbReference type="InterPro" id="IPR002347">
    <property type="entry name" value="SDR_fam"/>
</dbReference>
<keyword evidence="2" id="KW-0560">Oxidoreductase</keyword>
<dbReference type="Proteomes" id="UP000199568">
    <property type="component" value="Unassembled WGS sequence"/>
</dbReference>
<dbReference type="PRINTS" id="PR00080">
    <property type="entry name" value="SDRFAMILY"/>
</dbReference>
<dbReference type="PRINTS" id="PR00081">
    <property type="entry name" value="GDHRDH"/>
</dbReference>
<protein>
    <recommendedName>
        <fullName evidence="6">2-dehydro-3-deoxy-D-gluconate 5-dehydrogenase</fullName>
        <ecNumber evidence="5">1.1.1.127</ecNumber>
    </recommendedName>
    <alternativeName>
        <fullName evidence="7">2-keto-3-deoxygluconate 5-dehydrogenase</fullName>
    </alternativeName>
    <alternativeName>
        <fullName evidence="8">2-keto-3-deoxygluconate oxidoreductase</fullName>
    </alternativeName>
</protein>
<evidence type="ECO:0000256" key="1">
    <source>
        <dbReference type="ARBA" id="ARBA00006484"/>
    </source>
</evidence>
<dbReference type="InterPro" id="IPR036291">
    <property type="entry name" value="NAD(P)-bd_dom_sf"/>
</dbReference>
<evidence type="ECO:0000256" key="8">
    <source>
        <dbReference type="ARBA" id="ARBA00079135"/>
    </source>
</evidence>
<proteinExistence type="inferred from homology"/>
<comment type="catalytic activity">
    <reaction evidence="4">
        <text>2-dehydro-3-deoxy-D-gluconate + NAD(+) = 3-deoxy-D-glycero-2,5-hexodiulosonate + NADH + H(+)</text>
        <dbReference type="Rhea" id="RHEA:24232"/>
        <dbReference type="ChEBI" id="CHEBI:15378"/>
        <dbReference type="ChEBI" id="CHEBI:29071"/>
        <dbReference type="ChEBI" id="CHEBI:57540"/>
        <dbReference type="ChEBI" id="CHEBI:57945"/>
        <dbReference type="ChEBI" id="CHEBI:57990"/>
        <dbReference type="EC" id="1.1.1.127"/>
    </reaction>
</comment>
<dbReference type="InterPro" id="IPR020904">
    <property type="entry name" value="Sc_DH/Rdtase_CS"/>
</dbReference>
<dbReference type="GO" id="GO:0051287">
    <property type="term" value="F:NAD binding"/>
    <property type="evidence" value="ECO:0007669"/>
    <property type="project" value="InterPro"/>
</dbReference>
<dbReference type="PANTHER" id="PTHR42760">
    <property type="entry name" value="SHORT-CHAIN DEHYDROGENASES/REDUCTASES FAMILY MEMBER"/>
    <property type="match status" value="1"/>
</dbReference>
<dbReference type="InterPro" id="IPR011286">
    <property type="entry name" value="2-deoxy-D-gluc_3_DH"/>
</dbReference>